<evidence type="ECO:0000313" key="15">
    <source>
        <dbReference type="Proteomes" id="UP000095767"/>
    </source>
</evidence>
<dbReference type="SUPFAM" id="SSF55961">
    <property type="entry name" value="Bet v1-like"/>
    <property type="match status" value="1"/>
</dbReference>
<feature type="domain" description="Homeobox" evidence="12">
    <location>
        <begin position="58"/>
        <end position="118"/>
    </location>
</feature>
<dbReference type="AlphaFoldDB" id="A0A1E5V0Z2"/>
<dbReference type="Pfam" id="PF01852">
    <property type="entry name" value="START"/>
    <property type="match status" value="1"/>
</dbReference>
<dbReference type="CDD" id="cd00086">
    <property type="entry name" value="homeodomain"/>
    <property type="match status" value="1"/>
</dbReference>
<name>A0A1E5V0Z2_9POAL</name>
<comment type="subcellular location">
    <subcellularLocation>
        <location evidence="1 9 10">Nucleus</location>
    </subcellularLocation>
</comment>
<comment type="caution">
    <text evidence="14">The sequence shown here is derived from an EMBL/GenBank/DDBJ whole genome shotgun (WGS) entry which is preliminary data.</text>
</comment>
<feature type="compositionally biased region" description="Polar residues" evidence="11">
    <location>
        <begin position="1"/>
        <end position="10"/>
    </location>
</feature>
<dbReference type="STRING" id="888268.A0A1E5V0Z2"/>
<evidence type="ECO:0000256" key="9">
    <source>
        <dbReference type="PROSITE-ProRule" id="PRU00108"/>
    </source>
</evidence>
<keyword evidence="6 9" id="KW-0371">Homeobox</keyword>
<feature type="DNA-binding region" description="Homeobox" evidence="9">
    <location>
        <begin position="60"/>
        <end position="119"/>
    </location>
</feature>
<dbReference type="Pfam" id="PF25797">
    <property type="entry name" value="PDF2_C"/>
    <property type="match status" value="1"/>
</dbReference>
<evidence type="ECO:0000256" key="1">
    <source>
        <dbReference type="ARBA" id="ARBA00004123"/>
    </source>
</evidence>
<keyword evidence="15" id="KW-1185">Reference proteome</keyword>
<evidence type="ECO:0000256" key="5">
    <source>
        <dbReference type="ARBA" id="ARBA00023125"/>
    </source>
</evidence>
<dbReference type="GO" id="GO:0008289">
    <property type="term" value="F:lipid binding"/>
    <property type="evidence" value="ECO:0007669"/>
    <property type="project" value="InterPro"/>
</dbReference>
<evidence type="ECO:0000256" key="11">
    <source>
        <dbReference type="SAM" id="MobiDB-lite"/>
    </source>
</evidence>
<dbReference type="EMBL" id="LWDX02055460">
    <property type="protein sequence ID" value="OEL18823.1"/>
    <property type="molecule type" value="Genomic_DNA"/>
</dbReference>
<evidence type="ECO:0000256" key="8">
    <source>
        <dbReference type="ARBA" id="ARBA00023242"/>
    </source>
</evidence>
<evidence type="ECO:0000256" key="7">
    <source>
        <dbReference type="ARBA" id="ARBA00023163"/>
    </source>
</evidence>
<gene>
    <name evidence="14" type="ORF">BAE44_0020158</name>
</gene>
<dbReference type="PROSITE" id="PS50848">
    <property type="entry name" value="START"/>
    <property type="match status" value="1"/>
</dbReference>
<dbReference type="OrthoDB" id="684146at2759"/>
<protein>
    <submittedName>
        <fullName evidence="14">Homeobox-leucine zipper protein ROC7</fullName>
    </submittedName>
</protein>
<dbReference type="InterPro" id="IPR001356">
    <property type="entry name" value="HD"/>
</dbReference>
<feature type="region of interest" description="Disordered" evidence="11">
    <location>
        <begin position="1"/>
        <end position="66"/>
    </location>
</feature>
<dbReference type="GO" id="GO:0003677">
    <property type="term" value="F:DNA binding"/>
    <property type="evidence" value="ECO:0007669"/>
    <property type="project" value="UniProtKB-UniRule"/>
</dbReference>
<feature type="domain" description="START" evidence="13">
    <location>
        <begin position="205"/>
        <end position="384"/>
    </location>
</feature>
<keyword evidence="5 9" id="KW-0238">DNA-binding</keyword>
<dbReference type="PANTHER" id="PTHR45654">
    <property type="entry name" value="HOMEOBOX-LEUCINE ZIPPER PROTEIN MERISTEM L1"/>
    <property type="match status" value="1"/>
</dbReference>
<reference evidence="14 15" key="1">
    <citation type="submission" date="2016-09" db="EMBL/GenBank/DDBJ databases">
        <title>The draft genome of Dichanthelium oligosanthes: A C3 panicoid grass species.</title>
        <authorList>
            <person name="Studer A.J."/>
            <person name="Schnable J.C."/>
            <person name="Brutnell T.P."/>
        </authorList>
    </citation>
    <scope>NUCLEOTIDE SEQUENCE [LARGE SCALE GENOMIC DNA]</scope>
    <source>
        <strain evidence="15">cv. Kellogg 1175</strain>
        <tissue evidence="14">Leaf</tissue>
    </source>
</reference>
<proteinExistence type="inferred from homology"/>
<keyword evidence="8 9" id="KW-0539">Nucleus</keyword>
<dbReference type="Proteomes" id="UP000095767">
    <property type="component" value="Unassembled WGS sequence"/>
</dbReference>
<evidence type="ECO:0000313" key="14">
    <source>
        <dbReference type="EMBL" id="OEL18823.1"/>
    </source>
</evidence>
<evidence type="ECO:0000256" key="4">
    <source>
        <dbReference type="ARBA" id="ARBA00023054"/>
    </source>
</evidence>
<dbReference type="SUPFAM" id="SSF46689">
    <property type="entry name" value="Homeodomain-like"/>
    <property type="match status" value="1"/>
</dbReference>
<accession>A0A1E5V0Z2</accession>
<evidence type="ECO:0000256" key="2">
    <source>
        <dbReference type="ARBA" id="ARBA00006789"/>
    </source>
</evidence>
<dbReference type="GO" id="GO:0005634">
    <property type="term" value="C:nucleus"/>
    <property type="evidence" value="ECO:0007669"/>
    <property type="project" value="UniProtKB-SubCell"/>
</dbReference>
<evidence type="ECO:0000259" key="13">
    <source>
        <dbReference type="PROSITE" id="PS50848"/>
    </source>
</evidence>
<evidence type="ECO:0000256" key="6">
    <source>
        <dbReference type="ARBA" id="ARBA00023155"/>
    </source>
</evidence>
<keyword evidence="3" id="KW-0805">Transcription regulation</keyword>
<dbReference type="PANTHER" id="PTHR45654:SF37">
    <property type="entry name" value="HOMEODOMAIN LEUCINE ZIPPER FAMILY IV PROTEIN"/>
    <property type="match status" value="1"/>
</dbReference>
<dbReference type="Gene3D" id="1.10.10.60">
    <property type="entry name" value="Homeodomain-like"/>
    <property type="match status" value="1"/>
</dbReference>
<evidence type="ECO:0000259" key="12">
    <source>
        <dbReference type="PROSITE" id="PS50071"/>
    </source>
</evidence>
<keyword evidence="4" id="KW-0175">Coiled coil</keyword>
<dbReference type="InterPro" id="IPR057993">
    <property type="entry name" value="HD-Zip_IV_C"/>
</dbReference>
<comment type="similarity">
    <text evidence="2">Belongs to the HD-ZIP homeobox family. Class IV subfamily.</text>
</comment>
<dbReference type="SMART" id="SM00389">
    <property type="entry name" value="HOX"/>
    <property type="match status" value="1"/>
</dbReference>
<organism evidence="14 15">
    <name type="scientific">Dichanthelium oligosanthes</name>
    <dbReference type="NCBI Taxonomy" id="888268"/>
    <lineage>
        <taxon>Eukaryota</taxon>
        <taxon>Viridiplantae</taxon>
        <taxon>Streptophyta</taxon>
        <taxon>Embryophyta</taxon>
        <taxon>Tracheophyta</taxon>
        <taxon>Spermatophyta</taxon>
        <taxon>Magnoliopsida</taxon>
        <taxon>Liliopsida</taxon>
        <taxon>Poales</taxon>
        <taxon>Poaceae</taxon>
        <taxon>PACMAD clade</taxon>
        <taxon>Panicoideae</taxon>
        <taxon>Panicodae</taxon>
        <taxon>Paniceae</taxon>
        <taxon>Dichantheliinae</taxon>
        <taxon>Dichanthelium</taxon>
    </lineage>
</organism>
<evidence type="ECO:0000256" key="10">
    <source>
        <dbReference type="RuleBase" id="RU000682"/>
    </source>
</evidence>
<dbReference type="InterPro" id="IPR042160">
    <property type="entry name" value="HD-Zip_IV"/>
</dbReference>
<evidence type="ECO:0000256" key="3">
    <source>
        <dbReference type="ARBA" id="ARBA00023015"/>
    </source>
</evidence>
<dbReference type="Pfam" id="PF00046">
    <property type="entry name" value="Homeodomain"/>
    <property type="match status" value="1"/>
</dbReference>
<sequence>MEKGGQQISENGHDLDLTLGNDPSHQLRNNHEDATDDFLGDEGYAYTDPEDEDYVPGRKGSTRVKRHTPQQIEELIAAYDQCTHPDAKTQEALGTKNGLAPKLVKFWFQNRRTKMQKKAQLEQNKHIQQENISLLTANQLFRQAMLTQSCITCGSGTLRFNPSLEKQRLLIENARLKDEYLRASTADNKIIRASAFTQPAPWIISGRADHEALTLHAESMEQFLMLATKGEPMWQITTNGEMLNYVEYGARMSPCLFGFCPKGFVVEVTRDTAMVWGSAADLVGILMDTARWSKTFPGVVASVVAGDVMNAKLWVQSPRVPNRTVNILRFSKLITERKWAVMDVSVDGILGQQVMPSRYMGCRLLPSGCLIEDMSNGHCKSIYIPGHMDNGLCMRKAGGTLKLAQQMMVSFYTAVSGPVTTQTQAMSSILEWFGSMGTGVERRRTDASGSLVVYAPIGEETMNAAIDGGASVVFLPSGFAILPDGHSKARRALVTAPSTSSAPVCRNNGVLF</sequence>
<keyword evidence="7" id="KW-0804">Transcription</keyword>
<dbReference type="InterPro" id="IPR009057">
    <property type="entry name" value="Homeodomain-like_sf"/>
</dbReference>
<dbReference type="PROSITE" id="PS50071">
    <property type="entry name" value="HOMEOBOX_2"/>
    <property type="match status" value="1"/>
</dbReference>
<dbReference type="InterPro" id="IPR002913">
    <property type="entry name" value="START_lipid-bd_dom"/>
</dbReference>